<evidence type="ECO:0000313" key="1">
    <source>
        <dbReference type="EMBL" id="KAK4508790.1"/>
    </source>
</evidence>
<dbReference type="Proteomes" id="UP001305779">
    <property type="component" value="Unassembled WGS sequence"/>
</dbReference>
<organism evidence="1 2">
    <name type="scientific">Zasmidium cellare</name>
    <name type="common">Wine cellar mold</name>
    <name type="synonym">Racodium cellare</name>
    <dbReference type="NCBI Taxonomy" id="395010"/>
    <lineage>
        <taxon>Eukaryota</taxon>
        <taxon>Fungi</taxon>
        <taxon>Dikarya</taxon>
        <taxon>Ascomycota</taxon>
        <taxon>Pezizomycotina</taxon>
        <taxon>Dothideomycetes</taxon>
        <taxon>Dothideomycetidae</taxon>
        <taxon>Mycosphaerellales</taxon>
        <taxon>Mycosphaerellaceae</taxon>
        <taxon>Zasmidium</taxon>
    </lineage>
</organism>
<reference evidence="1 2" key="1">
    <citation type="journal article" date="2023" name="G3 (Bethesda)">
        <title>A chromosome-level genome assembly of Zasmidium syzygii isolated from banana leaves.</title>
        <authorList>
            <person name="van Westerhoven A.C."/>
            <person name="Mehrabi R."/>
            <person name="Talebi R."/>
            <person name="Steentjes M.B.F."/>
            <person name="Corcolon B."/>
            <person name="Chong P.A."/>
            <person name="Kema G.H.J."/>
            <person name="Seidl M.F."/>
        </authorList>
    </citation>
    <scope>NUCLEOTIDE SEQUENCE [LARGE SCALE GENOMIC DNA]</scope>
    <source>
        <strain evidence="1 2">P124</strain>
    </source>
</reference>
<proteinExistence type="predicted"/>
<dbReference type="Pfam" id="PF08227">
    <property type="entry name" value="DASH_Hsk3"/>
    <property type="match status" value="1"/>
</dbReference>
<keyword evidence="2" id="KW-1185">Reference proteome</keyword>
<evidence type="ECO:0000313" key="2">
    <source>
        <dbReference type="Proteomes" id="UP001305779"/>
    </source>
</evidence>
<name>A0ABR0F556_ZASCE</name>
<dbReference type="InterPro" id="IPR013183">
    <property type="entry name" value="Hsk3-like"/>
</dbReference>
<dbReference type="EMBL" id="JAXOVC010000001">
    <property type="protein sequence ID" value="KAK4508790.1"/>
    <property type="molecule type" value="Genomic_DNA"/>
</dbReference>
<comment type="caution">
    <text evidence="1">The sequence shown here is derived from an EMBL/GenBank/DDBJ whole genome shotgun (WGS) entry which is preliminary data.</text>
</comment>
<sequence length="92" mass="10189">MSDLENLLRMTAVQAESMKGLVRLCQNQLGEAMNSADCLRRDRDSSTWPTSTLVLLSPRKSEEDLNDGQASDQSILEIILEPQANVRGATRV</sequence>
<accession>A0ABR0F556</accession>
<protein>
    <submittedName>
        <fullName evidence="1">Uncharacterized protein</fullName>
    </submittedName>
</protein>
<gene>
    <name evidence="1" type="ORF">PRZ48_002529</name>
</gene>